<name>A0A8S1QHN6_9CILI</name>
<feature type="transmembrane region" description="Helical" evidence="1">
    <location>
        <begin position="220"/>
        <end position="237"/>
    </location>
</feature>
<keyword evidence="1" id="KW-1133">Transmembrane helix</keyword>
<feature type="domain" description="EamA" evidence="2">
    <location>
        <begin position="159"/>
        <end position="289"/>
    </location>
</feature>
<sequence>MQIQNAAIIKQIVSSLLAAVASMLLKIVSQLDFNQTLYLRAVIGLIILSSAAIYFKLQVYNFDKQTMNNLINRGAIAGFGAFMYFKGLSLVLVSESILLNRMSPIWTSIICITVQKKEQFNSRLLINMTLSGIGIFLIAKNKTNNNESQITVDTYSHWVGITLILLASITQAIVNILVKSVNQEVDSIVITLYQGFFATNLPVFNSLFEETQFNLPSVNESILITTASIISLLAGVLQVQSMREGKLSIVSNVSQIQLFFGYLIDFFVFSVKFNQQQIIGNIILLSSIIPLIWK</sequence>
<evidence type="ECO:0000259" key="2">
    <source>
        <dbReference type="Pfam" id="PF00892"/>
    </source>
</evidence>
<feature type="domain" description="EamA" evidence="2">
    <location>
        <begin position="8"/>
        <end position="138"/>
    </location>
</feature>
<dbReference type="GO" id="GO:0016020">
    <property type="term" value="C:membrane"/>
    <property type="evidence" value="ECO:0007669"/>
    <property type="project" value="InterPro"/>
</dbReference>
<comment type="caution">
    <text evidence="3">The sequence shown here is derived from an EMBL/GenBank/DDBJ whole genome shotgun (WGS) entry which is preliminary data.</text>
</comment>
<dbReference type="Proteomes" id="UP000692954">
    <property type="component" value="Unassembled WGS sequence"/>
</dbReference>
<keyword evidence="1" id="KW-0472">Membrane</keyword>
<dbReference type="OrthoDB" id="306876at2759"/>
<dbReference type="PANTHER" id="PTHR22911:SF137">
    <property type="entry name" value="SOLUTE CARRIER FAMILY 35 MEMBER G2-RELATED"/>
    <property type="match status" value="1"/>
</dbReference>
<proteinExistence type="predicted"/>
<feature type="transmembrane region" description="Helical" evidence="1">
    <location>
        <begin position="249"/>
        <end position="269"/>
    </location>
</feature>
<dbReference type="Pfam" id="PF00892">
    <property type="entry name" value="EamA"/>
    <property type="match status" value="2"/>
</dbReference>
<feature type="transmembrane region" description="Helical" evidence="1">
    <location>
        <begin position="120"/>
        <end position="138"/>
    </location>
</feature>
<accession>A0A8S1QHN6</accession>
<feature type="transmembrane region" description="Helical" evidence="1">
    <location>
        <begin position="37"/>
        <end position="55"/>
    </location>
</feature>
<feature type="transmembrane region" description="Helical" evidence="1">
    <location>
        <begin position="190"/>
        <end position="208"/>
    </location>
</feature>
<reference evidence="3" key="1">
    <citation type="submission" date="2021-01" db="EMBL/GenBank/DDBJ databases">
        <authorList>
            <consortium name="Genoscope - CEA"/>
            <person name="William W."/>
        </authorList>
    </citation>
    <scope>NUCLEOTIDE SEQUENCE</scope>
</reference>
<keyword evidence="4" id="KW-1185">Reference proteome</keyword>
<feature type="transmembrane region" description="Helical" evidence="1">
    <location>
        <begin position="158"/>
        <end position="178"/>
    </location>
</feature>
<organism evidence="3 4">
    <name type="scientific">Paramecium sonneborni</name>
    <dbReference type="NCBI Taxonomy" id="65129"/>
    <lineage>
        <taxon>Eukaryota</taxon>
        <taxon>Sar</taxon>
        <taxon>Alveolata</taxon>
        <taxon>Ciliophora</taxon>
        <taxon>Intramacronucleata</taxon>
        <taxon>Oligohymenophorea</taxon>
        <taxon>Peniculida</taxon>
        <taxon>Parameciidae</taxon>
        <taxon>Paramecium</taxon>
    </lineage>
</organism>
<dbReference type="AlphaFoldDB" id="A0A8S1QHN6"/>
<gene>
    <name evidence="3" type="ORF">PSON_ATCC_30995.1.T1080046</name>
</gene>
<feature type="transmembrane region" description="Helical" evidence="1">
    <location>
        <begin position="75"/>
        <end position="99"/>
    </location>
</feature>
<keyword evidence="1" id="KW-0812">Transmembrane</keyword>
<protein>
    <recommendedName>
        <fullName evidence="2">EamA domain-containing protein</fullName>
    </recommendedName>
</protein>
<evidence type="ECO:0000313" key="4">
    <source>
        <dbReference type="Proteomes" id="UP000692954"/>
    </source>
</evidence>
<evidence type="ECO:0000256" key="1">
    <source>
        <dbReference type="SAM" id="Phobius"/>
    </source>
</evidence>
<dbReference type="InterPro" id="IPR000620">
    <property type="entry name" value="EamA_dom"/>
</dbReference>
<dbReference type="PANTHER" id="PTHR22911">
    <property type="entry name" value="ACYL-MALONYL CONDENSING ENZYME-RELATED"/>
    <property type="match status" value="1"/>
</dbReference>
<feature type="transmembrane region" description="Helical" evidence="1">
    <location>
        <begin position="275"/>
        <end position="293"/>
    </location>
</feature>
<dbReference type="EMBL" id="CAJJDN010000108">
    <property type="protein sequence ID" value="CAD8115319.1"/>
    <property type="molecule type" value="Genomic_DNA"/>
</dbReference>
<evidence type="ECO:0000313" key="3">
    <source>
        <dbReference type="EMBL" id="CAD8115319.1"/>
    </source>
</evidence>